<protein>
    <submittedName>
        <fullName evidence="2">Helix-turn-helix domain-containing protein</fullName>
    </submittedName>
</protein>
<sequence>MDSLFILSLFKHGYKARTSTLYHLLKGKRTSSVLLYGFLYENLPFFQLTPELTEDQFNRKLDELVEQELLILNADNEAQLTVQGKQKLAQEKSCFTWIDNYRFGKTDETIWRLVQFVVQVISHLSYEDKQYIPLEQSPLYQKQVKKYIKSIPKVQLIETVRKELTEIFSYLPKKEANFFAQQFSGYQQIGKTSYQSMDDTDEPFQRFLQRKEMLHHLLHLILQMPEGSSLRALILPLVKQNENQSMNETKHYLAFQLSLEELAKQRRVKKSTVQDHLMELALTEAFPFNTFITQKTYHLLDEHSGPYQEWVYRSIKQSNPELDYFEFRLYQIQKLREERDQNE</sequence>
<dbReference type="EMBL" id="JAFLWD010000004">
    <property type="protein sequence ID" value="MBO0439058.1"/>
    <property type="molecule type" value="Genomic_DNA"/>
</dbReference>
<evidence type="ECO:0000259" key="1">
    <source>
        <dbReference type="Pfam" id="PF14493"/>
    </source>
</evidence>
<dbReference type="RefSeq" id="WP_207111169.1">
    <property type="nucleotide sequence ID" value="NZ_JAFLWD010000004.1"/>
</dbReference>
<feature type="domain" description="Helicase Helix-turn-helix" evidence="1">
    <location>
        <begin position="246"/>
        <end position="331"/>
    </location>
</feature>
<organism evidence="2 3">
    <name type="scientific">Candidatus Enterococcus ikei</name>
    <dbReference type="NCBI Taxonomy" id="2815326"/>
    <lineage>
        <taxon>Bacteria</taxon>
        <taxon>Bacillati</taxon>
        <taxon>Bacillota</taxon>
        <taxon>Bacilli</taxon>
        <taxon>Lactobacillales</taxon>
        <taxon>Enterococcaceae</taxon>
        <taxon>Enterococcus</taxon>
    </lineage>
</organism>
<dbReference type="InterPro" id="IPR029491">
    <property type="entry name" value="Helicase_HTH"/>
</dbReference>
<evidence type="ECO:0000313" key="2">
    <source>
        <dbReference type="EMBL" id="MBO0439058.1"/>
    </source>
</evidence>
<dbReference type="Proteomes" id="UP000664632">
    <property type="component" value="Unassembled WGS sequence"/>
</dbReference>
<accession>A0ABS3GVZ3</accession>
<proteinExistence type="predicted"/>
<gene>
    <name evidence="2" type="ORF">JZO69_01620</name>
</gene>
<evidence type="ECO:0000313" key="3">
    <source>
        <dbReference type="Proteomes" id="UP000664632"/>
    </source>
</evidence>
<dbReference type="Pfam" id="PF14493">
    <property type="entry name" value="HTH_40"/>
    <property type="match status" value="1"/>
</dbReference>
<keyword evidence="3" id="KW-1185">Reference proteome</keyword>
<name>A0ABS3GVZ3_9ENTE</name>
<comment type="caution">
    <text evidence="2">The sequence shown here is derived from an EMBL/GenBank/DDBJ whole genome shotgun (WGS) entry which is preliminary data.</text>
</comment>
<dbReference type="InterPro" id="IPR008308">
    <property type="entry name" value="YpbB-like"/>
</dbReference>
<dbReference type="PIRSF" id="PIRSF021350">
    <property type="entry name" value="UCP021350"/>
    <property type="match status" value="1"/>
</dbReference>
<reference evidence="2 3" key="1">
    <citation type="submission" date="2021-03" db="EMBL/GenBank/DDBJ databases">
        <title>Enterococcal diversity collection.</title>
        <authorList>
            <person name="Gilmore M.S."/>
            <person name="Schwartzman J."/>
            <person name="Van Tyne D."/>
            <person name="Martin M."/>
            <person name="Earl A.M."/>
            <person name="Manson A.L."/>
            <person name="Straub T."/>
            <person name="Salamzade R."/>
            <person name="Saavedra J."/>
            <person name="Lebreton F."/>
            <person name="Prichula J."/>
            <person name="Schaufler K."/>
            <person name="Gaca A."/>
            <person name="Sgardioli B."/>
            <person name="Wagenaar J."/>
            <person name="Strong T."/>
        </authorList>
    </citation>
    <scope>NUCLEOTIDE SEQUENCE [LARGE SCALE GENOMIC DNA]</scope>
    <source>
        <strain evidence="2 3">DIV0869a</strain>
    </source>
</reference>